<dbReference type="PANTHER" id="PTHR45947">
    <property type="entry name" value="SULFOQUINOVOSYL TRANSFERASE SQD2"/>
    <property type="match status" value="1"/>
</dbReference>
<name>X1KRX0_9ZZZZ</name>
<dbReference type="AlphaFoldDB" id="X1KRX0"/>
<reference evidence="3" key="1">
    <citation type="journal article" date="2014" name="Front. Microbiol.">
        <title>High frequency of phylogenetically diverse reductive dehalogenase-homologous genes in deep subseafloor sedimentary metagenomes.</title>
        <authorList>
            <person name="Kawai M."/>
            <person name="Futagami T."/>
            <person name="Toyoda A."/>
            <person name="Takaki Y."/>
            <person name="Nishi S."/>
            <person name="Hori S."/>
            <person name="Arai W."/>
            <person name="Tsubouchi T."/>
            <person name="Morono Y."/>
            <person name="Uchiyama I."/>
            <person name="Ito T."/>
            <person name="Fujiyama A."/>
            <person name="Inagaki F."/>
            <person name="Takami H."/>
        </authorList>
    </citation>
    <scope>NUCLEOTIDE SEQUENCE</scope>
    <source>
        <strain evidence="3">Expedition CK06-06</strain>
    </source>
</reference>
<comment type="caution">
    <text evidence="3">The sequence shown here is derived from an EMBL/GenBank/DDBJ whole genome shotgun (WGS) entry which is preliminary data.</text>
</comment>
<evidence type="ECO:0000313" key="3">
    <source>
        <dbReference type="EMBL" id="GAH96375.1"/>
    </source>
</evidence>
<evidence type="ECO:0000259" key="2">
    <source>
        <dbReference type="Pfam" id="PF00534"/>
    </source>
</evidence>
<accession>X1KRX0</accession>
<proteinExistence type="predicted"/>
<dbReference type="GO" id="GO:0016757">
    <property type="term" value="F:glycosyltransferase activity"/>
    <property type="evidence" value="ECO:0007669"/>
    <property type="project" value="InterPro"/>
</dbReference>
<organism evidence="3">
    <name type="scientific">marine sediment metagenome</name>
    <dbReference type="NCBI Taxonomy" id="412755"/>
    <lineage>
        <taxon>unclassified sequences</taxon>
        <taxon>metagenomes</taxon>
        <taxon>ecological metagenomes</taxon>
    </lineage>
</organism>
<gene>
    <name evidence="3" type="ORF">S06H3_04208</name>
</gene>
<dbReference type="SUPFAM" id="SSF53756">
    <property type="entry name" value="UDP-Glycosyltransferase/glycogen phosphorylase"/>
    <property type="match status" value="1"/>
</dbReference>
<dbReference type="EMBL" id="BARV01001453">
    <property type="protein sequence ID" value="GAH96375.1"/>
    <property type="molecule type" value="Genomic_DNA"/>
</dbReference>
<dbReference type="Pfam" id="PF00534">
    <property type="entry name" value="Glycos_transf_1"/>
    <property type="match status" value="1"/>
</dbReference>
<dbReference type="PANTHER" id="PTHR45947:SF3">
    <property type="entry name" value="SULFOQUINOVOSYL TRANSFERASE SQD2"/>
    <property type="match status" value="1"/>
</dbReference>
<evidence type="ECO:0000256" key="1">
    <source>
        <dbReference type="SAM" id="MobiDB-lite"/>
    </source>
</evidence>
<feature type="region of interest" description="Disordered" evidence="1">
    <location>
        <begin position="240"/>
        <end position="259"/>
    </location>
</feature>
<dbReference type="InterPro" id="IPR001296">
    <property type="entry name" value="Glyco_trans_1"/>
</dbReference>
<feature type="non-terminal residue" evidence="3">
    <location>
        <position position="1"/>
    </location>
</feature>
<dbReference type="Gene3D" id="3.40.50.2000">
    <property type="entry name" value="Glycogen Phosphorylase B"/>
    <property type="match status" value="2"/>
</dbReference>
<dbReference type="CDD" id="cd03801">
    <property type="entry name" value="GT4_PimA-like"/>
    <property type="match status" value="1"/>
</dbReference>
<feature type="compositionally biased region" description="Basic residues" evidence="1">
    <location>
        <begin position="245"/>
        <end position="259"/>
    </location>
</feature>
<feature type="domain" description="Glycosyl transferase family 1" evidence="2">
    <location>
        <begin position="54"/>
        <end position="215"/>
    </location>
</feature>
<protein>
    <recommendedName>
        <fullName evidence="2">Glycosyl transferase family 1 domain-containing protein</fullName>
    </recommendedName>
</protein>
<sequence length="286" mass="32998">DALRRVKKIVAVSGDTKSWLLRVFGKEFSRKTRIIPGGIYLENFPPERKIRIINKKYKLKDKKVVLFSGKLTPQKGVFYLINAAKDIKGDIYILGDGPEKKNLEDLTYKLKLENVHFLGYMGDEKKEELEEFYYRADIFVAPSVWDEPLGLVILEAMAGKTPVIATRKGGIPLAVKDGINGFLVRPKNSRQITEACNKLLENDELRKKLGDAARQTVEKKFTWKKTAQKYIRIYKKAYTNGNNKKNGKKKATVKQKKRKKKYPALLRLFRIKTPKIRIKRPKKRAS</sequence>
<dbReference type="InterPro" id="IPR050194">
    <property type="entry name" value="Glycosyltransferase_grp1"/>
</dbReference>